<name>A0A844XAX7_9SPHN</name>
<dbReference type="SUPFAM" id="SSF51905">
    <property type="entry name" value="FAD/NAD(P)-binding domain"/>
    <property type="match status" value="1"/>
</dbReference>
<dbReference type="GO" id="GO:0010181">
    <property type="term" value="F:FMN binding"/>
    <property type="evidence" value="ECO:0007669"/>
    <property type="project" value="InterPro"/>
</dbReference>
<dbReference type="InterPro" id="IPR044152">
    <property type="entry name" value="YqjM-like"/>
</dbReference>
<dbReference type="Gene3D" id="3.20.20.70">
    <property type="entry name" value="Aldolase class I"/>
    <property type="match status" value="1"/>
</dbReference>
<evidence type="ECO:0000313" key="4">
    <source>
        <dbReference type="Proteomes" id="UP000461409"/>
    </source>
</evidence>
<dbReference type="PANTHER" id="PTHR43303">
    <property type="entry name" value="NADPH DEHYDROGENASE C23G7.10C-RELATED"/>
    <property type="match status" value="1"/>
</dbReference>
<dbReference type="SUPFAM" id="SSF51395">
    <property type="entry name" value="FMN-linked oxidoreductases"/>
    <property type="match status" value="1"/>
</dbReference>
<evidence type="ECO:0000313" key="3">
    <source>
        <dbReference type="EMBL" id="MWV27116.1"/>
    </source>
</evidence>
<dbReference type="PRINTS" id="PR00420">
    <property type="entry name" value="RNGMNOXGNASE"/>
</dbReference>
<dbReference type="Gene3D" id="3.30.9.20">
    <property type="match status" value="1"/>
</dbReference>
<dbReference type="GO" id="GO:0003959">
    <property type="term" value="F:NADPH dehydrogenase activity"/>
    <property type="evidence" value="ECO:0007669"/>
    <property type="project" value="InterPro"/>
</dbReference>
<dbReference type="CDD" id="cd02932">
    <property type="entry name" value="OYE_YqiM_FMN"/>
    <property type="match status" value="1"/>
</dbReference>
<proteinExistence type="predicted"/>
<accession>A0A844XAX7</accession>
<dbReference type="InterPro" id="IPR036188">
    <property type="entry name" value="FAD/NAD-bd_sf"/>
</dbReference>
<reference evidence="3 4" key="1">
    <citation type="submission" date="2019-12" db="EMBL/GenBank/DDBJ databases">
        <authorList>
            <person name="Lee S.D."/>
        </authorList>
    </citation>
    <scope>NUCLEOTIDE SEQUENCE [LARGE SCALE GENOMIC DNA]</scope>
    <source>
        <strain evidence="3 4">GH3-10</strain>
    </source>
</reference>
<keyword evidence="4" id="KW-1185">Reference proteome</keyword>
<dbReference type="Gene3D" id="3.50.50.60">
    <property type="entry name" value="FAD/NAD(P)-binding domain"/>
    <property type="match status" value="1"/>
</dbReference>
<dbReference type="PANTHER" id="PTHR43303:SF3">
    <property type="entry name" value="BLR3436 PROTEIN"/>
    <property type="match status" value="1"/>
</dbReference>
<dbReference type="InterPro" id="IPR013785">
    <property type="entry name" value="Aldolase_TIM"/>
</dbReference>
<organism evidence="3 4">
    <name type="scientific">Aurantiacibacter rhizosphaerae</name>
    <dbReference type="NCBI Taxonomy" id="2691582"/>
    <lineage>
        <taxon>Bacteria</taxon>
        <taxon>Pseudomonadati</taxon>
        <taxon>Pseudomonadota</taxon>
        <taxon>Alphaproteobacteria</taxon>
        <taxon>Sphingomonadales</taxon>
        <taxon>Erythrobacteraceae</taxon>
        <taxon>Aurantiacibacter</taxon>
    </lineage>
</organism>
<feature type="domain" description="NADH:flavin oxidoreductase/NADH oxidase N-terminal" evidence="1">
    <location>
        <begin position="398"/>
        <end position="736"/>
    </location>
</feature>
<dbReference type="NCBIfam" id="NF006101">
    <property type="entry name" value="PRK08255.1"/>
    <property type="match status" value="1"/>
</dbReference>
<dbReference type="GO" id="GO:0050661">
    <property type="term" value="F:NADP binding"/>
    <property type="evidence" value="ECO:0007669"/>
    <property type="project" value="InterPro"/>
</dbReference>
<feature type="domain" description="FAD-binding" evidence="2">
    <location>
        <begin position="131"/>
        <end position="301"/>
    </location>
</feature>
<reference evidence="3 4" key="2">
    <citation type="submission" date="2020-02" db="EMBL/GenBank/DDBJ databases">
        <title>Erythrobacter dongmakensis sp. nov., isolated from a tidal mudflat.</title>
        <authorList>
            <person name="Kim I.S."/>
        </authorList>
    </citation>
    <scope>NUCLEOTIDE SEQUENCE [LARGE SCALE GENOMIC DNA]</scope>
    <source>
        <strain evidence="3 4">GH3-10</strain>
    </source>
</reference>
<dbReference type="AlphaFoldDB" id="A0A844XAX7"/>
<gene>
    <name evidence="3" type="ORF">GRF63_04280</name>
</gene>
<protein>
    <submittedName>
        <fullName evidence="3">Bifunctional salicylyl-CoA 5-hydroxylase/oxidoreductase</fullName>
    </submittedName>
</protein>
<dbReference type="InterPro" id="IPR001155">
    <property type="entry name" value="OxRdtase_FMN_N"/>
</dbReference>
<dbReference type="Pfam" id="PF01494">
    <property type="entry name" value="FAD_binding_3"/>
    <property type="match status" value="1"/>
</dbReference>
<dbReference type="EMBL" id="WUBR01000001">
    <property type="protein sequence ID" value="MWV27116.1"/>
    <property type="molecule type" value="Genomic_DNA"/>
</dbReference>
<sequence length="771" mass="86025">MRIACLGGGPAGLYFAISMKLRAPSHDIHVFERNKAGDTFGWGVVFSDQTLENLTRNDAVSAKTIIDRFAHWDDIEVTVGDRSMTSGGHGFIGIGRKQLLVILQERARELGIHLHFEYQFDGDLEPWSDYDLVVAADGVNSQIRNRYEDRFDTDIQVRANKFMWLGTTRMFDAFAFIFEKTEHGWIWAHAYRFDDTHSTFIVECSQETWDAFGFELMSQQESIAVCEKVFARHLDGHALLTNASHLRGSAAWINFTRVLCNTWSFDNVVLLGDAAHTAHFSIGSGTKLALEDAMKLAEVLDRPGLDNRATMAAALEEYQEVRQLEVLKIQNSARNSTEWFETLDRYLGFDLPQFTYSLMTRSQRISHDNLRQRDGAWLAEVERWFAEEEAGERPTEPMFLPYKLGKLQLDNRIVVAPMLTYNCDPQGRTTDFHTAHYIARGLGGAGLVMSEMVAVSPEGRPTPACPGLWDDDQIEGWARINRTIHEQGGAKTCVQLGHAGPRAACKVPDWNNPQYDVPMHDPWDILSASATPWSRAGIVPRAMSQAEIDTVVTAFADATRRADHAGFDMVEIQAGHGFLLSSFITPVLNQRDDDYGGSLENRMRLTLRIIAAVREALPASKPIAVRISATDWMGEAGVQPQDAVEIATMLKAAGVDIVDVSSGEISPDATPVYGRMYQTPFADRIRNEVQIPTIAVGNITERDQANSILIAGRADLVAIGRPHLSDASWTARAAAEAQSKAFRVPFAYAPGQAQMRQLARRRQEMEESMRA</sequence>
<evidence type="ECO:0000259" key="2">
    <source>
        <dbReference type="Pfam" id="PF01494"/>
    </source>
</evidence>
<comment type="caution">
    <text evidence="3">The sequence shown here is derived from an EMBL/GenBank/DDBJ whole genome shotgun (WGS) entry which is preliminary data.</text>
</comment>
<dbReference type="GO" id="GO:0071949">
    <property type="term" value="F:FAD binding"/>
    <property type="evidence" value="ECO:0007669"/>
    <property type="project" value="InterPro"/>
</dbReference>
<dbReference type="InterPro" id="IPR002938">
    <property type="entry name" value="FAD-bd"/>
</dbReference>
<evidence type="ECO:0000259" key="1">
    <source>
        <dbReference type="Pfam" id="PF00724"/>
    </source>
</evidence>
<dbReference type="RefSeq" id="WP_160484721.1">
    <property type="nucleotide sequence ID" value="NZ_WUBR01000001.1"/>
</dbReference>
<dbReference type="Pfam" id="PF00724">
    <property type="entry name" value="Oxidored_FMN"/>
    <property type="match status" value="1"/>
</dbReference>
<dbReference type="Proteomes" id="UP000461409">
    <property type="component" value="Unassembled WGS sequence"/>
</dbReference>